<dbReference type="Proteomes" id="UP000177190">
    <property type="component" value="Unassembled WGS sequence"/>
</dbReference>
<dbReference type="GO" id="GO:0019843">
    <property type="term" value="F:rRNA binding"/>
    <property type="evidence" value="ECO:0007669"/>
    <property type="project" value="UniProtKB-UniRule"/>
</dbReference>
<dbReference type="HAMAP" id="MF_01328_B">
    <property type="entry name" value="Ribosomal_uL4_B"/>
    <property type="match status" value="1"/>
</dbReference>
<dbReference type="InterPro" id="IPR002136">
    <property type="entry name" value="Ribosomal_uL4"/>
</dbReference>
<proteinExistence type="inferred from homology"/>
<keyword evidence="5" id="KW-0694">RNA-binding</keyword>
<gene>
    <name evidence="5" type="primary">rplD</name>
    <name evidence="7" type="ORF">A2812_01065</name>
</gene>
<comment type="caution">
    <text evidence="7">The sequence shown here is derived from an EMBL/GenBank/DDBJ whole genome shotgun (WGS) entry which is preliminary data.</text>
</comment>
<dbReference type="EMBL" id="MHOM01000001">
    <property type="protein sequence ID" value="OGZ65697.1"/>
    <property type="molecule type" value="Genomic_DNA"/>
</dbReference>
<dbReference type="GO" id="GO:0006412">
    <property type="term" value="P:translation"/>
    <property type="evidence" value="ECO:0007669"/>
    <property type="project" value="UniProtKB-UniRule"/>
</dbReference>
<dbReference type="InterPro" id="IPR013005">
    <property type="entry name" value="Ribosomal_uL4-like"/>
</dbReference>
<evidence type="ECO:0000313" key="7">
    <source>
        <dbReference type="EMBL" id="OGZ65697.1"/>
    </source>
</evidence>
<feature type="region of interest" description="Disordered" evidence="6">
    <location>
        <begin position="52"/>
        <end position="77"/>
    </location>
</feature>
<keyword evidence="5" id="KW-0699">rRNA-binding</keyword>
<dbReference type="AlphaFoldDB" id="A0A1G2HT87"/>
<comment type="subunit">
    <text evidence="5">Part of the 50S ribosomal subunit.</text>
</comment>
<dbReference type="GO" id="GO:0003735">
    <property type="term" value="F:structural constituent of ribosome"/>
    <property type="evidence" value="ECO:0007669"/>
    <property type="project" value="InterPro"/>
</dbReference>
<keyword evidence="3 5" id="KW-0687">Ribonucleoprotein</keyword>
<sequence>MKYPVYNQKGKQEGEITLPKEIFDIKFNADLVHQIAVSMSANKRQIIAHAKTRAEVRGGGKKPWRQKGTGRARHGSIRSPLWKGGGVTFGPRNDKIYEKDIPKKMRRKALLMMLADKAKSNQLLILDKIELEKGKTKEMALIVSNLPCKNQSCLIALPNYDKKIFLAGRNIKKTDIEDARNLNVLDLLNHKYLLIVKDSIKTIEKTFHT</sequence>
<name>A0A1G2HT87_9BACT</name>
<dbReference type="Pfam" id="PF00573">
    <property type="entry name" value="Ribosomal_L4"/>
    <property type="match status" value="1"/>
</dbReference>
<evidence type="ECO:0000256" key="5">
    <source>
        <dbReference type="HAMAP-Rule" id="MF_01328"/>
    </source>
</evidence>
<dbReference type="SUPFAM" id="SSF52166">
    <property type="entry name" value="Ribosomal protein L4"/>
    <property type="match status" value="1"/>
</dbReference>
<dbReference type="InterPro" id="IPR023574">
    <property type="entry name" value="Ribosomal_uL4_dom_sf"/>
</dbReference>
<comment type="function">
    <text evidence="5">One of the primary rRNA binding proteins, this protein initially binds near the 5'-end of the 23S rRNA. It is important during the early stages of 50S assembly. It makes multiple contacts with different domains of the 23S rRNA in the assembled 50S subunit and ribosome.</text>
</comment>
<evidence type="ECO:0000256" key="1">
    <source>
        <dbReference type="ARBA" id="ARBA00010528"/>
    </source>
</evidence>
<keyword evidence="2 5" id="KW-0689">Ribosomal protein</keyword>
<dbReference type="PANTHER" id="PTHR10746">
    <property type="entry name" value="50S RIBOSOMAL PROTEIN L4"/>
    <property type="match status" value="1"/>
</dbReference>
<comment type="function">
    <text evidence="5">Forms part of the polypeptide exit tunnel.</text>
</comment>
<evidence type="ECO:0000313" key="8">
    <source>
        <dbReference type="Proteomes" id="UP000177190"/>
    </source>
</evidence>
<protein>
    <recommendedName>
        <fullName evidence="4 5">Large ribosomal subunit protein uL4</fullName>
    </recommendedName>
</protein>
<comment type="similarity">
    <text evidence="1 5">Belongs to the universal ribosomal protein uL4 family.</text>
</comment>
<dbReference type="Gene3D" id="3.40.1370.10">
    <property type="match status" value="1"/>
</dbReference>
<dbReference type="NCBIfam" id="TIGR03953">
    <property type="entry name" value="rplD_bact"/>
    <property type="match status" value="1"/>
</dbReference>
<evidence type="ECO:0000256" key="4">
    <source>
        <dbReference type="ARBA" id="ARBA00035244"/>
    </source>
</evidence>
<evidence type="ECO:0000256" key="6">
    <source>
        <dbReference type="SAM" id="MobiDB-lite"/>
    </source>
</evidence>
<dbReference type="GO" id="GO:0005840">
    <property type="term" value="C:ribosome"/>
    <property type="evidence" value="ECO:0007669"/>
    <property type="project" value="UniProtKB-KW"/>
</dbReference>
<dbReference type="PANTHER" id="PTHR10746:SF6">
    <property type="entry name" value="LARGE RIBOSOMAL SUBUNIT PROTEIN UL4M"/>
    <property type="match status" value="1"/>
</dbReference>
<evidence type="ECO:0000256" key="2">
    <source>
        <dbReference type="ARBA" id="ARBA00022980"/>
    </source>
</evidence>
<evidence type="ECO:0000256" key="3">
    <source>
        <dbReference type="ARBA" id="ARBA00023274"/>
    </source>
</evidence>
<feature type="compositionally biased region" description="Basic residues" evidence="6">
    <location>
        <begin position="59"/>
        <end position="76"/>
    </location>
</feature>
<accession>A0A1G2HT87</accession>
<organism evidence="7 8">
    <name type="scientific">Candidatus Staskawiczbacteria bacterium RIFCSPHIGHO2_01_FULL_36_16</name>
    <dbReference type="NCBI Taxonomy" id="1802200"/>
    <lineage>
        <taxon>Bacteria</taxon>
        <taxon>Candidatus Staskawicziibacteriota</taxon>
    </lineage>
</organism>
<dbReference type="STRING" id="1802200.A2812_01065"/>
<reference evidence="7 8" key="1">
    <citation type="journal article" date="2016" name="Nat. Commun.">
        <title>Thousands of microbial genomes shed light on interconnected biogeochemical processes in an aquifer system.</title>
        <authorList>
            <person name="Anantharaman K."/>
            <person name="Brown C.T."/>
            <person name="Hug L.A."/>
            <person name="Sharon I."/>
            <person name="Castelle C.J."/>
            <person name="Probst A.J."/>
            <person name="Thomas B.C."/>
            <person name="Singh A."/>
            <person name="Wilkins M.J."/>
            <person name="Karaoz U."/>
            <person name="Brodie E.L."/>
            <person name="Williams K.H."/>
            <person name="Hubbard S.S."/>
            <person name="Banfield J.F."/>
        </authorList>
    </citation>
    <scope>NUCLEOTIDE SEQUENCE [LARGE SCALE GENOMIC DNA]</scope>
</reference>
<dbReference type="GO" id="GO:1990904">
    <property type="term" value="C:ribonucleoprotein complex"/>
    <property type="evidence" value="ECO:0007669"/>
    <property type="project" value="UniProtKB-KW"/>
</dbReference>